<dbReference type="GeneID" id="302707673"/>
<reference evidence="2 3" key="1">
    <citation type="submission" date="2017-08" db="EMBL/GenBank/DDBJ databases">
        <title>Comparative genomics of bacteria isolated from necrotic lesions of AOD affected trees.</title>
        <authorList>
            <person name="Doonan J."/>
            <person name="Denman S."/>
            <person name="Mcdonald J.E."/>
        </authorList>
    </citation>
    <scope>NUCLEOTIDE SEQUENCE [LARGE SCALE GENOMIC DNA]</scope>
    <source>
        <strain evidence="2 3">CIP 105588</strain>
    </source>
</reference>
<name>A0ABX9PUV1_9GAMM</name>
<keyword evidence="2" id="KW-0813">Transport</keyword>
<dbReference type="InterPro" id="IPR016152">
    <property type="entry name" value="PTrfase/Anion_transptr"/>
</dbReference>
<dbReference type="PANTHER" id="PTHR47738">
    <property type="entry name" value="PTS SYSTEM FRUCTOSE-LIKE EIIA COMPONENT-RELATED"/>
    <property type="match status" value="1"/>
</dbReference>
<dbReference type="EMBL" id="NSDJ01000001">
    <property type="protein sequence ID" value="RKF67335.1"/>
    <property type="molecule type" value="Genomic_DNA"/>
</dbReference>
<sequence length="157" mass="17814">METTKNSLAGFISPELVYLNCSYTTQDAFFSDSYQKLYKQGFVEATYHENILVREAHYPTGLITSCLNIAIPHTDPLYIKKPFVAITQLTKPLTFLLMGSTDEKVDVDWIFSLGVTRDENQIVLLQTLMSVFSDENKISQLVGLDSREGICEFFHSL</sequence>
<dbReference type="Gene3D" id="3.40.930.10">
    <property type="entry name" value="Mannitol-specific EII, Chain A"/>
    <property type="match status" value="1"/>
</dbReference>
<dbReference type="PANTHER" id="PTHR47738:SF3">
    <property type="entry name" value="PHOSPHOTRANSFERASE SYSTEM MANNITOL_FRUCTOSE-SPECIFIC IIA DOMAIN CONTAINING PROTEIN"/>
    <property type="match status" value="1"/>
</dbReference>
<dbReference type="CDD" id="cd00211">
    <property type="entry name" value="PTS_IIA_fru"/>
    <property type="match status" value="1"/>
</dbReference>
<accession>A0ABX9PUV1</accession>
<dbReference type="InterPro" id="IPR002178">
    <property type="entry name" value="PTS_EIIA_type-2_dom"/>
</dbReference>
<dbReference type="PROSITE" id="PS51094">
    <property type="entry name" value="PTS_EIIA_TYPE_2"/>
    <property type="match status" value="1"/>
</dbReference>
<dbReference type="Pfam" id="PF00359">
    <property type="entry name" value="PTS_EIIA_2"/>
    <property type="match status" value="1"/>
</dbReference>
<feature type="domain" description="PTS EIIA type-2" evidence="1">
    <location>
        <begin position="10"/>
        <end position="157"/>
    </location>
</feature>
<organism evidence="2 3">
    <name type="scientific">Rahnella variigena</name>
    <dbReference type="NCBI Taxonomy" id="574964"/>
    <lineage>
        <taxon>Bacteria</taxon>
        <taxon>Pseudomonadati</taxon>
        <taxon>Pseudomonadota</taxon>
        <taxon>Gammaproteobacteria</taxon>
        <taxon>Enterobacterales</taxon>
        <taxon>Yersiniaceae</taxon>
        <taxon>Rahnella</taxon>
    </lineage>
</organism>
<evidence type="ECO:0000313" key="2">
    <source>
        <dbReference type="EMBL" id="RKF67335.1"/>
    </source>
</evidence>
<dbReference type="Proteomes" id="UP000284853">
    <property type="component" value="Unassembled WGS sequence"/>
</dbReference>
<gene>
    <name evidence="2" type="ORF">CKQ54_02530</name>
</gene>
<keyword evidence="2" id="KW-0762">Sugar transport</keyword>
<evidence type="ECO:0000313" key="3">
    <source>
        <dbReference type="Proteomes" id="UP000284853"/>
    </source>
</evidence>
<dbReference type="RefSeq" id="WP_120163495.1">
    <property type="nucleotide sequence ID" value="NZ_NSDJ01000001.1"/>
</dbReference>
<keyword evidence="3" id="KW-1185">Reference proteome</keyword>
<dbReference type="InterPro" id="IPR051541">
    <property type="entry name" value="PTS_SugarTrans_NitroReg"/>
</dbReference>
<comment type="caution">
    <text evidence="2">The sequence shown here is derived from an EMBL/GenBank/DDBJ whole genome shotgun (WGS) entry which is preliminary data.</text>
</comment>
<proteinExistence type="predicted"/>
<protein>
    <submittedName>
        <fullName evidence="2">PTS glucose transporter subunit IIA</fullName>
    </submittedName>
</protein>
<dbReference type="SUPFAM" id="SSF55804">
    <property type="entry name" value="Phoshotransferase/anion transport protein"/>
    <property type="match status" value="1"/>
</dbReference>
<evidence type="ECO:0000259" key="1">
    <source>
        <dbReference type="PROSITE" id="PS51094"/>
    </source>
</evidence>